<dbReference type="EnsemblMetazoa" id="SMAR002707-RA">
    <property type="protein sequence ID" value="SMAR002707-PA"/>
    <property type="gene ID" value="SMAR002707"/>
</dbReference>
<dbReference type="HOGENOM" id="CLU_2336249_0_0_1"/>
<name>T1INW9_STRMM</name>
<evidence type="ECO:0000313" key="2">
    <source>
        <dbReference type="Proteomes" id="UP000014500"/>
    </source>
</evidence>
<reference evidence="2" key="1">
    <citation type="submission" date="2011-05" db="EMBL/GenBank/DDBJ databases">
        <authorList>
            <person name="Richards S.R."/>
            <person name="Qu J."/>
            <person name="Jiang H."/>
            <person name="Jhangiani S.N."/>
            <person name="Agravi P."/>
            <person name="Goodspeed R."/>
            <person name="Gross S."/>
            <person name="Mandapat C."/>
            <person name="Jackson L."/>
            <person name="Mathew T."/>
            <person name="Pu L."/>
            <person name="Thornton R."/>
            <person name="Saada N."/>
            <person name="Wilczek-Boney K.B."/>
            <person name="Lee S."/>
            <person name="Kovar C."/>
            <person name="Wu Y."/>
            <person name="Scherer S.E."/>
            <person name="Worley K.C."/>
            <person name="Muzny D.M."/>
            <person name="Gibbs R."/>
        </authorList>
    </citation>
    <scope>NUCLEOTIDE SEQUENCE</scope>
    <source>
        <strain evidence="2">Brora</strain>
    </source>
</reference>
<dbReference type="Proteomes" id="UP000014500">
    <property type="component" value="Unassembled WGS sequence"/>
</dbReference>
<evidence type="ECO:0000313" key="1">
    <source>
        <dbReference type="EnsemblMetazoa" id="SMAR002707-PA"/>
    </source>
</evidence>
<sequence>MANVISPSGVTKCRLEYDHVTSSLSIVGICSEYKIKHSTFSWVTPGPLAAYPVQCDQRRALIFTRFSPIDTGNIGKKVFERSLFLLLLASIFVWKQEY</sequence>
<accession>T1INW9</accession>
<protein>
    <submittedName>
        <fullName evidence="1">Uncharacterized protein</fullName>
    </submittedName>
</protein>
<organism evidence="1 2">
    <name type="scientific">Strigamia maritima</name>
    <name type="common">European centipede</name>
    <name type="synonym">Geophilus maritimus</name>
    <dbReference type="NCBI Taxonomy" id="126957"/>
    <lineage>
        <taxon>Eukaryota</taxon>
        <taxon>Metazoa</taxon>
        <taxon>Ecdysozoa</taxon>
        <taxon>Arthropoda</taxon>
        <taxon>Myriapoda</taxon>
        <taxon>Chilopoda</taxon>
        <taxon>Pleurostigmophora</taxon>
        <taxon>Geophilomorpha</taxon>
        <taxon>Linotaeniidae</taxon>
        <taxon>Strigamia</taxon>
    </lineage>
</organism>
<dbReference type="AlphaFoldDB" id="T1INW9"/>
<dbReference type="EMBL" id="JH431223">
    <property type="status" value="NOT_ANNOTATED_CDS"/>
    <property type="molecule type" value="Genomic_DNA"/>
</dbReference>
<proteinExistence type="predicted"/>
<keyword evidence="2" id="KW-1185">Reference proteome</keyword>
<reference evidence="1" key="2">
    <citation type="submission" date="2015-02" db="UniProtKB">
        <authorList>
            <consortium name="EnsemblMetazoa"/>
        </authorList>
    </citation>
    <scope>IDENTIFICATION</scope>
</reference>